<evidence type="ECO:0000256" key="1">
    <source>
        <dbReference type="ARBA" id="ARBA00008210"/>
    </source>
</evidence>
<dbReference type="EMBL" id="CAUOFW020004248">
    <property type="protein sequence ID" value="CAK9164621.1"/>
    <property type="molecule type" value="Genomic_DNA"/>
</dbReference>
<comment type="caution">
    <text evidence="4">The sequence shown here is derived from an EMBL/GenBank/DDBJ whole genome shotgun (WGS) entry which is preliminary data.</text>
</comment>
<dbReference type="PROSITE" id="PS00285">
    <property type="entry name" value="POTATO_INHIBITOR"/>
    <property type="match status" value="1"/>
</dbReference>
<organism evidence="4 7">
    <name type="scientific">Ilex paraguariensis</name>
    <name type="common">yerba mate</name>
    <dbReference type="NCBI Taxonomy" id="185542"/>
    <lineage>
        <taxon>Eukaryota</taxon>
        <taxon>Viridiplantae</taxon>
        <taxon>Streptophyta</taxon>
        <taxon>Embryophyta</taxon>
        <taxon>Tracheophyta</taxon>
        <taxon>Spermatophyta</taxon>
        <taxon>Magnoliopsida</taxon>
        <taxon>eudicotyledons</taxon>
        <taxon>Gunneridae</taxon>
        <taxon>Pentapetalae</taxon>
        <taxon>asterids</taxon>
        <taxon>campanulids</taxon>
        <taxon>Aquifoliales</taxon>
        <taxon>Aquifoliaceae</taxon>
        <taxon>Ilex</taxon>
    </lineage>
</organism>
<gene>
    <name evidence="4" type="ORF">ILEXP_LOCUS17553</name>
    <name evidence="5" type="ORF">ILEXP_LOCUS22290</name>
    <name evidence="6" type="ORF">ILEXP_LOCUS33763</name>
</gene>
<comment type="similarity">
    <text evidence="1">Belongs to the protease inhibitor I13 (potato type I serine protease inhibitor) family.</text>
</comment>
<accession>A0ABC8RX05</accession>
<evidence type="ECO:0000256" key="3">
    <source>
        <dbReference type="ARBA" id="ARBA00022900"/>
    </source>
</evidence>
<proteinExistence type="inferred from homology"/>
<protein>
    <submittedName>
        <fullName evidence="4">Uncharacterized protein</fullName>
    </submittedName>
</protein>
<reference evidence="4 7" key="1">
    <citation type="submission" date="2024-02" db="EMBL/GenBank/DDBJ databases">
        <authorList>
            <person name="Vignale AGUSTIN F."/>
            <person name="Sosa J E."/>
            <person name="Modenutti C."/>
        </authorList>
    </citation>
    <scope>NUCLEOTIDE SEQUENCE [LARGE SCALE GENOMIC DNA]</scope>
</reference>
<dbReference type="Pfam" id="PF00280">
    <property type="entry name" value="potato_inhibit"/>
    <property type="match status" value="1"/>
</dbReference>
<keyword evidence="3" id="KW-0722">Serine protease inhibitor</keyword>
<dbReference type="SUPFAM" id="SSF54654">
    <property type="entry name" value="CI-2 family of serine protease inhibitors"/>
    <property type="match status" value="1"/>
</dbReference>
<dbReference type="EMBL" id="CAUOFW020001883">
    <property type="protein sequence ID" value="CAK9149508.1"/>
    <property type="molecule type" value="Genomic_DNA"/>
</dbReference>
<dbReference type="GO" id="GO:0004867">
    <property type="term" value="F:serine-type endopeptidase inhibitor activity"/>
    <property type="evidence" value="ECO:0007669"/>
    <property type="project" value="UniProtKB-KW"/>
</dbReference>
<sequence length="71" mass="7957">MESILAADRPSWPELVGKPAQTAATQIEKEQPWLNVIILDQKCPTTRDLRLDRVRIFIDCTGTVVKVPRAG</sequence>
<evidence type="ECO:0000313" key="5">
    <source>
        <dbReference type="EMBL" id="CAK9153989.1"/>
    </source>
</evidence>
<dbReference type="AlphaFoldDB" id="A0ABC8RX05"/>
<dbReference type="InterPro" id="IPR036354">
    <property type="entry name" value="Prot_inh_pot1_sf"/>
</dbReference>
<dbReference type="PANTHER" id="PTHR33091">
    <property type="entry name" value="PROTEIN, PUTATIVE, EXPRESSED-RELATED"/>
    <property type="match status" value="1"/>
</dbReference>
<dbReference type="EMBL" id="CAUOFW020002471">
    <property type="protein sequence ID" value="CAK9153989.1"/>
    <property type="molecule type" value="Genomic_DNA"/>
</dbReference>
<evidence type="ECO:0000313" key="4">
    <source>
        <dbReference type="EMBL" id="CAK9149508.1"/>
    </source>
</evidence>
<dbReference type="InterPro" id="IPR000864">
    <property type="entry name" value="Prot_inh_pot1"/>
</dbReference>
<evidence type="ECO:0000313" key="6">
    <source>
        <dbReference type="EMBL" id="CAK9164621.1"/>
    </source>
</evidence>
<dbReference type="PRINTS" id="PR00292">
    <property type="entry name" value="POTATOINHBTR"/>
</dbReference>
<dbReference type="Gene3D" id="3.30.10.10">
    <property type="entry name" value="Trypsin Inhibitor V, subunit A"/>
    <property type="match status" value="1"/>
</dbReference>
<evidence type="ECO:0000313" key="7">
    <source>
        <dbReference type="Proteomes" id="UP001642360"/>
    </source>
</evidence>
<keyword evidence="2" id="KW-0646">Protease inhibitor</keyword>
<name>A0ABC8RX05_9AQUA</name>
<dbReference type="Proteomes" id="UP001642360">
    <property type="component" value="Unassembled WGS sequence"/>
</dbReference>
<dbReference type="PANTHER" id="PTHR33091:SF73">
    <property type="entry name" value="INHIBITOR OF TRYPSIN AND HAGEMAN FACTOR-LIKE"/>
    <property type="match status" value="1"/>
</dbReference>
<keyword evidence="7" id="KW-1185">Reference proteome</keyword>
<evidence type="ECO:0000256" key="2">
    <source>
        <dbReference type="ARBA" id="ARBA00022690"/>
    </source>
</evidence>